<dbReference type="RefSeq" id="WP_143013126.1">
    <property type="nucleotide sequence ID" value="NZ_FNFM01000011.1"/>
</dbReference>
<name>A0A1G9E065_ACTMZ</name>
<gene>
    <name evidence="1" type="ORF">SAMN04487820_11140</name>
</gene>
<accession>A0A1G9E065</accession>
<evidence type="ECO:0000313" key="2">
    <source>
        <dbReference type="Proteomes" id="UP000199213"/>
    </source>
</evidence>
<protein>
    <submittedName>
        <fullName evidence="1">Uncharacterized protein</fullName>
    </submittedName>
</protein>
<organism evidence="1 2">
    <name type="scientific">Actinopolyspora mzabensis</name>
    <dbReference type="NCBI Taxonomy" id="995066"/>
    <lineage>
        <taxon>Bacteria</taxon>
        <taxon>Bacillati</taxon>
        <taxon>Actinomycetota</taxon>
        <taxon>Actinomycetes</taxon>
        <taxon>Actinopolysporales</taxon>
        <taxon>Actinopolysporaceae</taxon>
        <taxon>Actinopolyspora</taxon>
    </lineage>
</organism>
<dbReference type="EMBL" id="FNFM01000011">
    <property type="protein sequence ID" value="SDK69493.1"/>
    <property type="molecule type" value="Genomic_DNA"/>
</dbReference>
<sequence>MTEHADSIELTLVPVTGTDRAALDRLTRSLEHELLGLRIESLRRCDRAPGLGELGEERVGTREFVVRGLLSGSGVRKIVALVQSWLRRNNQQSVILRLGADSVEITGSPTRKAHQLLKDFYRRYDEE</sequence>
<keyword evidence="2" id="KW-1185">Reference proteome</keyword>
<proteinExistence type="predicted"/>
<dbReference type="AlphaFoldDB" id="A0A1G9E065"/>
<dbReference type="OrthoDB" id="3871512at2"/>
<reference evidence="2" key="1">
    <citation type="submission" date="2016-10" db="EMBL/GenBank/DDBJ databases">
        <authorList>
            <person name="Varghese N."/>
            <person name="Submissions S."/>
        </authorList>
    </citation>
    <scope>NUCLEOTIDE SEQUENCE [LARGE SCALE GENOMIC DNA]</scope>
    <source>
        <strain evidence="2">DSM 45460</strain>
    </source>
</reference>
<dbReference type="Proteomes" id="UP000199213">
    <property type="component" value="Unassembled WGS sequence"/>
</dbReference>
<evidence type="ECO:0000313" key="1">
    <source>
        <dbReference type="EMBL" id="SDK69493.1"/>
    </source>
</evidence>